<evidence type="ECO:0000313" key="2">
    <source>
        <dbReference type="Proteomes" id="UP000577362"/>
    </source>
</evidence>
<sequence>MAVSESVAVNFWIERVKGRKIREICAAYDVDPRRLYEVFAGQVHPSSLDKARRELEEHSPSLLNSPKLRFHQPTRQVVKRASDLQYDLFTGANR</sequence>
<dbReference type="EMBL" id="JACIEN010000002">
    <property type="protein sequence ID" value="MBB4016886.1"/>
    <property type="molecule type" value="Genomic_DNA"/>
</dbReference>
<name>A0A840C1P3_9HYPH</name>
<organism evidence="1 2">
    <name type="scientific">Chelatococcus caeni</name>
    <dbReference type="NCBI Taxonomy" id="1348468"/>
    <lineage>
        <taxon>Bacteria</taxon>
        <taxon>Pseudomonadati</taxon>
        <taxon>Pseudomonadota</taxon>
        <taxon>Alphaproteobacteria</taxon>
        <taxon>Hyphomicrobiales</taxon>
        <taxon>Chelatococcaceae</taxon>
        <taxon>Chelatococcus</taxon>
    </lineage>
</organism>
<protein>
    <submittedName>
        <fullName evidence="1">Uncharacterized protein</fullName>
    </submittedName>
</protein>
<reference evidence="1 2" key="1">
    <citation type="submission" date="2020-08" db="EMBL/GenBank/DDBJ databases">
        <title>Genomic Encyclopedia of Type Strains, Phase IV (KMG-IV): sequencing the most valuable type-strain genomes for metagenomic binning, comparative biology and taxonomic classification.</title>
        <authorList>
            <person name="Goeker M."/>
        </authorList>
    </citation>
    <scope>NUCLEOTIDE SEQUENCE [LARGE SCALE GENOMIC DNA]</scope>
    <source>
        <strain evidence="1 2">DSM 103737</strain>
    </source>
</reference>
<dbReference type="AlphaFoldDB" id="A0A840C1P3"/>
<accession>A0A840C1P3</accession>
<proteinExistence type="predicted"/>
<keyword evidence="2" id="KW-1185">Reference proteome</keyword>
<gene>
    <name evidence="1" type="ORF">GGR16_001915</name>
</gene>
<evidence type="ECO:0000313" key="1">
    <source>
        <dbReference type="EMBL" id="MBB4016886.1"/>
    </source>
</evidence>
<dbReference type="RefSeq" id="WP_157672607.1">
    <property type="nucleotide sequence ID" value="NZ_JACIEN010000002.1"/>
</dbReference>
<dbReference type="Proteomes" id="UP000577362">
    <property type="component" value="Unassembled WGS sequence"/>
</dbReference>
<comment type="caution">
    <text evidence="1">The sequence shown here is derived from an EMBL/GenBank/DDBJ whole genome shotgun (WGS) entry which is preliminary data.</text>
</comment>